<dbReference type="OrthoDB" id="5348860at2"/>
<comment type="caution">
    <text evidence="2">The sequence shown here is derived from an EMBL/GenBank/DDBJ whole genome shotgun (WGS) entry which is preliminary data.</text>
</comment>
<sequence length="188" mass="20594">MEFLSSYCKKATRSLPRSHGHQWKIVEAGNYVHKENDKVTINVGAALVGVAAALLISACSSAPEKESAGKAESTTLSGPLVEQRWNLLLVGTDERVSLPATPFFQIGRDGQVSGSDGCNRFTGSVKLGENQRIEFSQLASTRMACPNMEDAKRVTDMLDTAYRYLIDHDRLVFFGPDSRVLGGWREAN</sequence>
<protein>
    <submittedName>
        <fullName evidence="2">META domain-containing protein</fullName>
    </submittedName>
</protein>
<evidence type="ECO:0000313" key="2">
    <source>
        <dbReference type="EMBL" id="PCF96815.1"/>
    </source>
</evidence>
<dbReference type="PANTHER" id="PTHR35535:SF1">
    <property type="entry name" value="HEAT SHOCK PROTEIN HSLJ"/>
    <property type="match status" value="1"/>
</dbReference>
<dbReference type="EMBL" id="NWUX01000002">
    <property type="protein sequence ID" value="PCF96815.1"/>
    <property type="molecule type" value="Genomic_DNA"/>
</dbReference>
<dbReference type="Pfam" id="PF03724">
    <property type="entry name" value="META"/>
    <property type="match status" value="1"/>
</dbReference>
<dbReference type="PANTHER" id="PTHR35535">
    <property type="entry name" value="HEAT SHOCK PROTEIN HSLJ"/>
    <property type="match status" value="1"/>
</dbReference>
<dbReference type="Proteomes" id="UP000218677">
    <property type="component" value="Unassembled WGS sequence"/>
</dbReference>
<gene>
    <name evidence="2" type="ORF">CPA45_03640</name>
</gene>
<dbReference type="AlphaFoldDB" id="A0A2A4HRF7"/>
<organism evidence="2 3">
    <name type="scientific">Vreelandella nigrificans</name>
    <dbReference type="NCBI Taxonomy" id="2042704"/>
    <lineage>
        <taxon>Bacteria</taxon>
        <taxon>Pseudomonadati</taxon>
        <taxon>Pseudomonadota</taxon>
        <taxon>Gammaproteobacteria</taxon>
        <taxon>Oceanospirillales</taxon>
        <taxon>Halomonadaceae</taxon>
        <taxon>Vreelandella</taxon>
    </lineage>
</organism>
<keyword evidence="3" id="KW-1185">Reference proteome</keyword>
<dbReference type="InterPro" id="IPR005184">
    <property type="entry name" value="DUF306_Meta_HslJ"/>
</dbReference>
<name>A0A2A4HRF7_9GAMM</name>
<feature type="domain" description="DUF306" evidence="1">
    <location>
        <begin position="79"/>
        <end position="175"/>
    </location>
</feature>
<accession>A0A2A4HRF7</accession>
<dbReference type="InterPro" id="IPR038670">
    <property type="entry name" value="HslJ-like_sf"/>
</dbReference>
<evidence type="ECO:0000259" key="1">
    <source>
        <dbReference type="Pfam" id="PF03724"/>
    </source>
</evidence>
<evidence type="ECO:0000313" key="3">
    <source>
        <dbReference type="Proteomes" id="UP000218677"/>
    </source>
</evidence>
<reference evidence="3" key="1">
    <citation type="submission" date="2017-09" db="EMBL/GenBank/DDBJ databases">
        <authorList>
            <person name="Cho G.-S."/>
            <person name="Oguntoyinbo F.A."/>
            <person name="Cnockaert M."/>
            <person name="Kabisch J."/>
            <person name="Neve H."/>
            <person name="Bockelmann W."/>
            <person name="Wenning M."/>
            <person name="Franz C.M."/>
            <person name="Vandamme P."/>
        </authorList>
    </citation>
    <scope>NUCLEOTIDE SEQUENCE [LARGE SCALE GENOMIC DNA]</scope>
    <source>
        <strain evidence="3">MBT G8648</strain>
    </source>
</reference>
<proteinExistence type="predicted"/>
<dbReference type="InterPro" id="IPR053147">
    <property type="entry name" value="Hsp_HslJ-like"/>
</dbReference>
<dbReference type="Gene3D" id="2.40.128.270">
    <property type="match status" value="1"/>
</dbReference>